<name>A0A9D2AAM8_9BACT</name>
<dbReference type="EMBL" id="DXFT01000026">
    <property type="protein sequence ID" value="HIX02768.1"/>
    <property type="molecule type" value="Genomic_DNA"/>
</dbReference>
<feature type="non-terminal residue" evidence="2">
    <location>
        <position position="1"/>
    </location>
</feature>
<accession>A0A9D2AAM8</accession>
<evidence type="ECO:0000313" key="3">
    <source>
        <dbReference type="Proteomes" id="UP000824202"/>
    </source>
</evidence>
<comment type="caution">
    <text evidence="2">The sequence shown here is derived from an EMBL/GenBank/DDBJ whole genome shotgun (WGS) entry which is preliminary data.</text>
</comment>
<feature type="compositionally biased region" description="Basic and acidic residues" evidence="1">
    <location>
        <begin position="52"/>
        <end position="63"/>
    </location>
</feature>
<protein>
    <submittedName>
        <fullName evidence="2">Uncharacterized protein</fullName>
    </submittedName>
</protein>
<feature type="region of interest" description="Disordered" evidence="1">
    <location>
        <begin position="29"/>
        <end position="63"/>
    </location>
</feature>
<dbReference type="AlphaFoldDB" id="A0A9D2AAM8"/>
<evidence type="ECO:0000256" key="1">
    <source>
        <dbReference type="SAM" id="MobiDB-lite"/>
    </source>
</evidence>
<gene>
    <name evidence="2" type="ORF">H9863_01465</name>
</gene>
<sequence>HTPGMRPNRFGIHSVPAGYWWGGCRTSSKGMSCRHTKKAGASLKGRTGSMGEEGREGRLREAE</sequence>
<organism evidence="2 3">
    <name type="scientific">Candidatus Odoribacter faecigallinarum</name>
    <dbReference type="NCBI Taxonomy" id="2838706"/>
    <lineage>
        <taxon>Bacteria</taxon>
        <taxon>Pseudomonadati</taxon>
        <taxon>Bacteroidota</taxon>
        <taxon>Bacteroidia</taxon>
        <taxon>Bacteroidales</taxon>
        <taxon>Odoribacteraceae</taxon>
        <taxon>Odoribacter</taxon>
    </lineage>
</organism>
<reference evidence="2" key="1">
    <citation type="journal article" date="2021" name="PeerJ">
        <title>Extensive microbial diversity within the chicken gut microbiome revealed by metagenomics and culture.</title>
        <authorList>
            <person name="Gilroy R."/>
            <person name="Ravi A."/>
            <person name="Getino M."/>
            <person name="Pursley I."/>
            <person name="Horton D.L."/>
            <person name="Alikhan N.F."/>
            <person name="Baker D."/>
            <person name="Gharbi K."/>
            <person name="Hall N."/>
            <person name="Watson M."/>
            <person name="Adriaenssens E.M."/>
            <person name="Foster-Nyarko E."/>
            <person name="Jarju S."/>
            <person name="Secka A."/>
            <person name="Antonio M."/>
            <person name="Oren A."/>
            <person name="Chaudhuri R.R."/>
            <person name="La Ragione R."/>
            <person name="Hildebrand F."/>
            <person name="Pallen M.J."/>
        </authorList>
    </citation>
    <scope>NUCLEOTIDE SEQUENCE</scope>
    <source>
        <strain evidence="2">23274</strain>
    </source>
</reference>
<reference evidence="2" key="2">
    <citation type="submission" date="2021-04" db="EMBL/GenBank/DDBJ databases">
        <authorList>
            <person name="Gilroy R."/>
        </authorList>
    </citation>
    <scope>NUCLEOTIDE SEQUENCE</scope>
    <source>
        <strain evidence="2">23274</strain>
    </source>
</reference>
<dbReference type="Proteomes" id="UP000824202">
    <property type="component" value="Unassembled WGS sequence"/>
</dbReference>
<evidence type="ECO:0000313" key="2">
    <source>
        <dbReference type="EMBL" id="HIX02768.1"/>
    </source>
</evidence>
<proteinExistence type="predicted"/>